<evidence type="ECO:0000313" key="1">
    <source>
        <dbReference type="EMBL" id="MCZ0861915.1"/>
    </source>
</evidence>
<dbReference type="Proteomes" id="UP001141336">
    <property type="component" value="Unassembled WGS sequence"/>
</dbReference>
<protein>
    <submittedName>
        <fullName evidence="1">Uncharacterized protein</fullName>
    </submittedName>
</protein>
<dbReference type="EMBL" id="JAPTGC010000001">
    <property type="protein sequence ID" value="MCZ0861915.1"/>
    <property type="molecule type" value="Genomic_DNA"/>
</dbReference>
<sequence length="110" mass="12730">MIYFLSGEGCIITDEYFQKIIFLKRYFQIFSFNERHNFFSGYILPKNIFFPKWEIQKKVSRKNNAIHKPECHAKGGGLIFVIFSATPQLYISCNPILKGFNTGGHPAVMS</sequence>
<comment type="caution">
    <text evidence="1">The sequence shown here is derived from an EMBL/GenBank/DDBJ whole genome shotgun (WGS) entry which is preliminary data.</text>
</comment>
<reference evidence="1" key="1">
    <citation type="submission" date="2022-12" db="EMBL/GenBank/DDBJ databases">
        <title>Isolation and characterisation of novel Methanocorpusculum spp. from native Australian herbivores indicates the genus is ancestrally host-associated.</title>
        <authorList>
            <person name="Volmer J.G."/>
            <person name="Soo R.M."/>
            <person name="Evans P.N."/>
            <person name="Hoedt E.C."/>
            <person name="Astorga Alsina A.L."/>
            <person name="Woodcroft B.J."/>
            <person name="Tyson G.W."/>
            <person name="Hugenholtz P."/>
            <person name="Morrison M."/>
        </authorList>
    </citation>
    <scope>NUCLEOTIDE SEQUENCE</scope>
    <source>
        <strain evidence="1">CW153</strain>
    </source>
</reference>
<evidence type="ECO:0000313" key="2">
    <source>
        <dbReference type="Proteomes" id="UP001141336"/>
    </source>
</evidence>
<keyword evidence="2" id="KW-1185">Reference proteome</keyword>
<dbReference type="RefSeq" id="WP_268922108.1">
    <property type="nucleotide sequence ID" value="NZ_JAPTGC010000001.1"/>
</dbReference>
<name>A0ABT4ILC9_9EURY</name>
<accession>A0ABT4ILC9</accession>
<proteinExistence type="predicted"/>
<gene>
    <name evidence="1" type="ORF">O0S09_01415</name>
</gene>
<organism evidence="1 2">
    <name type="scientific">Methanocorpusculum vombati</name>
    <dbReference type="NCBI Taxonomy" id="3002864"/>
    <lineage>
        <taxon>Archaea</taxon>
        <taxon>Methanobacteriati</taxon>
        <taxon>Methanobacteriota</taxon>
        <taxon>Stenosarchaea group</taxon>
        <taxon>Methanomicrobia</taxon>
        <taxon>Methanomicrobiales</taxon>
        <taxon>Methanocorpusculaceae</taxon>
        <taxon>Methanocorpusculum</taxon>
    </lineage>
</organism>